<comment type="caution">
    <text evidence="1">The sequence shown here is derived from an EMBL/GenBank/DDBJ whole genome shotgun (WGS) entry which is preliminary data.</text>
</comment>
<dbReference type="EMBL" id="CALSDN010000008">
    <property type="protein sequence ID" value="CAH6722161.1"/>
    <property type="molecule type" value="Genomic_DNA"/>
</dbReference>
<organism evidence="1 2">
    <name type="scientific">[Candida] jaroonii</name>
    <dbReference type="NCBI Taxonomy" id="467808"/>
    <lineage>
        <taxon>Eukaryota</taxon>
        <taxon>Fungi</taxon>
        <taxon>Dikarya</taxon>
        <taxon>Ascomycota</taxon>
        <taxon>Saccharomycotina</taxon>
        <taxon>Pichiomycetes</taxon>
        <taxon>Debaryomycetaceae</taxon>
        <taxon>Yamadazyma</taxon>
    </lineage>
</organism>
<proteinExistence type="predicted"/>
<name>A0ACA9YAR7_9ASCO</name>
<dbReference type="Proteomes" id="UP001152531">
    <property type="component" value="Unassembled WGS sequence"/>
</dbReference>
<reference evidence="1" key="1">
    <citation type="submission" date="2022-06" db="EMBL/GenBank/DDBJ databases">
        <authorList>
            <person name="Legras J.-L."/>
            <person name="Devillers H."/>
            <person name="Grondin C."/>
        </authorList>
    </citation>
    <scope>NUCLEOTIDE SEQUENCE</scope>
    <source>
        <strain evidence="1">CLIB 1444</strain>
    </source>
</reference>
<accession>A0ACA9YAR7</accession>
<protein>
    <submittedName>
        <fullName evidence="1">Heat shock protein 70 homolog Lhs1p</fullName>
    </submittedName>
</protein>
<keyword evidence="1" id="KW-0346">Stress response</keyword>
<keyword evidence="2" id="KW-1185">Reference proteome</keyword>
<sequence length="893" mass="101359">MRFEGLLTVFYMLTVSLGAIVGIDLGEKFTKSVILAPGASYEILLTEEARRKDLTGLSIRSSSKDDLERVFGSAANSLCIRFPQNCITGIKSILGKSIDDLETTEYLKNHYGVKLLENDDNGGIKIDLGLANQSYQFSVEEILAMNLKDIKQRAVKALHENPHAQAIADDVTVSINGFASQAQRQSYLNALELAEYSNILGLVDDGTSVAINFLTKLNFDQKDFNDVKKYYMVYDMGAGSTKATLFSITAFSNMTKVLELQNIGYDSTFGGDFLTQSIYTLIFEKLSSQFKFDESKELNARTNARLLEAAEKAKTILSANSDYRVSLESVIDDEDFKTTISRQEFEDINSDNMARITKPILDALKESELSVEDLESVVLTGGSSRVPFVQRHLVSLLTEDKISKTVNADESCAIGTTVKGFKLKNKLSNSINKDFEIIEKNYHNLEIIVNEEESSIFPKFSTIDQTKKVSLGELVDDLNIEMYEDGKLIKSYKVDGILDKTKSLTCNNDKSYTKEIFASFEVDSNKLFNLKKLEAECVKKSGFFKNLLKKDEVEEEEIEVDEDESVEAKNSTTKEKKSIKVLRPVQISLSRPIYPSVKPMSKPLKQRLVSKLNYLDSRDELKIKLDNIKNKLESECYSLRNYIQDNELEIDTEPIESMVSEFIEWLDFESDDATMEDFEEKLSIIKSKRDEIDKHNKIQETDLSKEGLQKLYEDGSNMIMKIQNRMLDFGSEISAIRQKYVAENFDFDKENDRAKAKLMNRGDDKLLTLDKTLDSYKQKLTDLSTILESKTFDSIPKIDLLERFESISDSIVDMLADLLIVEQSHKGRLSIFENKLQKLISRRQKEEEKQKLKDKKAAEAEVEAEADAEEQVDAEVETNESVEEPQEIDHDEL</sequence>
<gene>
    <name evidence="1" type="ORF">CLIB1444_08S03268</name>
</gene>
<evidence type="ECO:0000313" key="1">
    <source>
        <dbReference type="EMBL" id="CAH6722161.1"/>
    </source>
</evidence>
<evidence type="ECO:0000313" key="2">
    <source>
        <dbReference type="Proteomes" id="UP001152531"/>
    </source>
</evidence>